<dbReference type="InParanoid" id="C4JIR9"/>
<dbReference type="Proteomes" id="UP000002058">
    <property type="component" value="Unassembled WGS sequence"/>
</dbReference>
<evidence type="ECO:0000313" key="3">
    <source>
        <dbReference type="Proteomes" id="UP000002058"/>
    </source>
</evidence>
<dbReference type="EMBL" id="CH476615">
    <property type="protein sequence ID" value="EEP78081.1"/>
    <property type="molecule type" value="Genomic_DNA"/>
</dbReference>
<dbReference type="InterPro" id="IPR056004">
    <property type="entry name" value="DUF7582"/>
</dbReference>
<accession>C4JIR9</accession>
<keyword evidence="3" id="KW-1185">Reference proteome</keyword>
<evidence type="ECO:0000259" key="1">
    <source>
        <dbReference type="Pfam" id="PF24483"/>
    </source>
</evidence>
<dbReference type="Pfam" id="PF24483">
    <property type="entry name" value="DUF7582"/>
    <property type="match status" value="1"/>
</dbReference>
<dbReference type="GeneID" id="8443546"/>
<dbReference type="OrthoDB" id="5350192at2759"/>
<dbReference type="OMA" id="QRMMHVT"/>
<organism evidence="2 3">
    <name type="scientific">Uncinocarpus reesii (strain UAMH 1704)</name>
    <dbReference type="NCBI Taxonomy" id="336963"/>
    <lineage>
        <taxon>Eukaryota</taxon>
        <taxon>Fungi</taxon>
        <taxon>Dikarya</taxon>
        <taxon>Ascomycota</taxon>
        <taxon>Pezizomycotina</taxon>
        <taxon>Eurotiomycetes</taxon>
        <taxon>Eurotiomycetidae</taxon>
        <taxon>Onygenales</taxon>
        <taxon>Onygenaceae</taxon>
        <taxon>Uncinocarpus</taxon>
    </lineage>
</organism>
<protein>
    <recommendedName>
        <fullName evidence="1">DUF7582 domain-containing protein</fullName>
    </recommendedName>
</protein>
<dbReference type="KEGG" id="ure:UREG_02930"/>
<sequence length="295" mass="33759">MLQLSETVQRLASSLTRDMISPPLSPECGFDPNRITPAVLAATEFVANKLLAMSVHVRFIVTRFTPLPIGQGSNLLIIPIAPLDPGTWAAINKHSRRAAKKFGLSSRWMTPIDVGETRTTHWEDIIKRSLVQNDVLFSHEGLTLLNIDHVYLLKQYLNALSRNVTEHIPPHIYLDACLYLLRQLMRETRGRPFTRGFIHCTYDHLHVRDDLLLHLAKKYELQHGHEAIVMLKQKSKGNERTRFFINRRGSLMRQPALSRKPVTPNTASDVTPITRGEWRLLMEQSLVHLGMTPFR</sequence>
<reference evidence="3" key="1">
    <citation type="journal article" date="2009" name="Genome Res.">
        <title>Comparative genomic analyses of the human fungal pathogens Coccidioides and their relatives.</title>
        <authorList>
            <person name="Sharpton T.J."/>
            <person name="Stajich J.E."/>
            <person name="Rounsley S.D."/>
            <person name="Gardner M.J."/>
            <person name="Wortman J.R."/>
            <person name="Jordar V.S."/>
            <person name="Maiti R."/>
            <person name="Kodira C.D."/>
            <person name="Neafsey D.E."/>
            <person name="Zeng Q."/>
            <person name="Hung C.-Y."/>
            <person name="McMahan C."/>
            <person name="Muszewska A."/>
            <person name="Grynberg M."/>
            <person name="Mandel M.A."/>
            <person name="Kellner E.M."/>
            <person name="Barker B.M."/>
            <person name="Galgiani J.N."/>
            <person name="Orbach M.J."/>
            <person name="Kirkland T.N."/>
            <person name="Cole G.T."/>
            <person name="Henn M.R."/>
            <person name="Birren B.W."/>
            <person name="Taylor J.W."/>
        </authorList>
    </citation>
    <scope>NUCLEOTIDE SEQUENCE [LARGE SCALE GENOMIC DNA]</scope>
    <source>
        <strain evidence="3">UAMH 1704</strain>
    </source>
</reference>
<feature type="domain" description="DUF7582" evidence="1">
    <location>
        <begin position="34"/>
        <end position="226"/>
    </location>
</feature>
<proteinExistence type="predicted"/>
<gene>
    <name evidence="2" type="ORF">UREG_02930</name>
</gene>
<dbReference type="STRING" id="336963.C4JIR9"/>
<dbReference type="HOGENOM" id="CLU_758890_0_0_1"/>
<evidence type="ECO:0000313" key="2">
    <source>
        <dbReference type="EMBL" id="EEP78081.1"/>
    </source>
</evidence>
<name>C4JIR9_UNCRE</name>
<dbReference type="AlphaFoldDB" id="C4JIR9"/>
<dbReference type="RefSeq" id="XP_002543414.1">
    <property type="nucleotide sequence ID" value="XM_002543368.1"/>
</dbReference>
<dbReference type="VEuPathDB" id="FungiDB:UREG_02930"/>
<dbReference type="eggNOG" id="ENOG502S6GP">
    <property type="taxonomic scope" value="Eukaryota"/>
</dbReference>